<keyword evidence="2" id="KW-0472">Membrane</keyword>
<evidence type="ECO:0000256" key="2">
    <source>
        <dbReference type="SAM" id="Phobius"/>
    </source>
</evidence>
<feature type="transmembrane region" description="Helical" evidence="2">
    <location>
        <begin position="71"/>
        <end position="89"/>
    </location>
</feature>
<gene>
    <name evidence="3" type="ORF">SAMN05421742_10312</name>
</gene>
<protein>
    <submittedName>
        <fullName evidence="3">Uncharacterized protein</fullName>
    </submittedName>
</protein>
<organism evidence="3 4">
    <name type="scientific">Roseospirillum parvum</name>
    <dbReference type="NCBI Taxonomy" id="83401"/>
    <lineage>
        <taxon>Bacteria</taxon>
        <taxon>Pseudomonadati</taxon>
        <taxon>Pseudomonadota</taxon>
        <taxon>Alphaproteobacteria</taxon>
        <taxon>Rhodospirillales</taxon>
        <taxon>Rhodospirillaceae</taxon>
        <taxon>Roseospirillum</taxon>
    </lineage>
</organism>
<keyword evidence="4" id="KW-1185">Reference proteome</keyword>
<name>A0A1G7XJZ7_9PROT</name>
<proteinExistence type="predicted"/>
<reference evidence="4" key="1">
    <citation type="submission" date="2016-10" db="EMBL/GenBank/DDBJ databases">
        <authorList>
            <person name="Varghese N."/>
            <person name="Submissions S."/>
        </authorList>
    </citation>
    <scope>NUCLEOTIDE SEQUENCE [LARGE SCALE GENOMIC DNA]</scope>
    <source>
        <strain evidence="4">930I</strain>
    </source>
</reference>
<dbReference type="STRING" id="83401.SAMN05421742_10312"/>
<accession>A0A1G7XJZ7</accession>
<dbReference type="AlphaFoldDB" id="A0A1G7XJZ7"/>
<dbReference type="EMBL" id="FNCV01000003">
    <property type="protein sequence ID" value="SDG84565.1"/>
    <property type="molecule type" value="Genomic_DNA"/>
</dbReference>
<feature type="compositionally biased region" description="Basic residues" evidence="1">
    <location>
        <begin position="1"/>
        <end position="11"/>
    </location>
</feature>
<dbReference type="Proteomes" id="UP000217076">
    <property type="component" value="Unassembled WGS sequence"/>
</dbReference>
<keyword evidence="2" id="KW-1133">Transmembrane helix</keyword>
<dbReference type="OrthoDB" id="7357449at2"/>
<keyword evidence="2" id="KW-0812">Transmembrane</keyword>
<sequence>MAAKPAPKKAPKAPAKPAAGKSKGGGLGMRLAFVLIIAVMFLFFMPTVVLLAFAMLPTMVAVVVDRSPDKLSAFTIGGFNFAGVAPYLLDLWFGEHNVTVALDTLSDLVALIVIYGASALGWVLHFSAPAVVGTYMALTSTQRLARFKAEQKQLVELWGPEVTTLPKPPKKKGRPAG</sequence>
<evidence type="ECO:0000313" key="3">
    <source>
        <dbReference type="EMBL" id="SDG84565.1"/>
    </source>
</evidence>
<evidence type="ECO:0000256" key="1">
    <source>
        <dbReference type="SAM" id="MobiDB-lite"/>
    </source>
</evidence>
<evidence type="ECO:0000313" key="4">
    <source>
        <dbReference type="Proteomes" id="UP000217076"/>
    </source>
</evidence>
<dbReference type="RefSeq" id="WP_092616583.1">
    <property type="nucleotide sequence ID" value="NZ_FNCV01000003.1"/>
</dbReference>
<feature type="region of interest" description="Disordered" evidence="1">
    <location>
        <begin position="1"/>
        <end position="24"/>
    </location>
</feature>
<feature type="transmembrane region" description="Helical" evidence="2">
    <location>
        <begin position="31"/>
        <end position="64"/>
    </location>
</feature>
<feature type="transmembrane region" description="Helical" evidence="2">
    <location>
        <begin position="109"/>
        <end position="138"/>
    </location>
</feature>